<accession>A0A7R9I060</accession>
<dbReference type="AlphaFoldDB" id="A0A7R9I060"/>
<sequence length="443" mass="48321">MLVKNDPGHGTIPGYLSETLCLGSFKAGGHETLRFIKISSPILLTIEVSRESKTISSQPCRDSNAYVKTDKMRLTPLCTYRCRLMKIVAALVAFQPLSLSLSPYAPAPSTPLHPPLSPNNGMLLKATNRTLASYRSPLRNFDSGAMPLCEHCLNICRISVSDIPWSATNLPLPPPVGSVTFRSTRATERVPWLVCWFASLLKQSSSTRDHDPETTSSPSNRGSLSFDVHGTLILVVSPYSTLSVSFGDTTGNKPTFVWRESGKQLRKTTPCSPDRDSNLNLPVLVSLAQLETSALANYVTEAVTARKLSLTFFEVLRSLKEACGSQPLVGKVSGTLPELPTTPQAILLRRLGAYINISTETHRVLLPVRVIRLSTNYANGLGIGKVEFRGREPAFAWMESGKPFRKNHPPVHPTEIRTSISPSSAVELNTTSALANYATEAGY</sequence>
<organism evidence="1">
    <name type="scientific">Timema bartmani</name>
    <dbReference type="NCBI Taxonomy" id="61472"/>
    <lineage>
        <taxon>Eukaryota</taxon>
        <taxon>Metazoa</taxon>
        <taxon>Ecdysozoa</taxon>
        <taxon>Arthropoda</taxon>
        <taxon>Hexapoda</taxon>
        <taxon>Insecta</taxon>
        <taxon>Pterygota</taxon>
        <taxon>Neoptera</taxon>
        <taxon>Polyneoptera</taxon>
        <taxon>Phasmatodea</taxon>
        <taxon>Timematodea</taxon>
        <taxon>Timematoidea</taxon>
        <taxon>Timematidae</taxon>
        <taxon>Timema</taxon>
    </lineage>
</organism>
<gene>
    <name evidence="1" type="ORF">TBIB3V08_LOCUS5004</name>
</gene>
<reference evidence="1" key="1">
    <citation type="submission" date="2020-11" db="EMBL/GenBank/DDBJ databases">
        <authorList>
            <person name="Tran Van P."/>
        </authorList>
    </citation>
    <scope>NUCLEOTIDE SEQUENCE</scope>
</reference>
<proteinExistence type="predicted"/>
<protein>
    <submittedName>
        <fullName evidence="1">Uncharacterized protein</fullName>
    </submittedName>
</protein>
<evidence type="ECO:0000313" key="1">
    <source>
        <dbReference type="EMBL" id="CAD7442576.1"/>
    </source>
</evidence>
<dbReference type="EMBL" id="OD565773">
    <property type="protein sequence ID" value="CAD7442576.1"/>
    <property type="molecule type" value="Genomic_DNA"/>
</dbReference>
<name>A0A7R9I060_9NEOP</name>